<evidence type="ECO:0000256" key="4">
    <source>
        <dbReference type="PIRSR" id="PIRSR000193-1"/>
    </source>
</evidence>
<comment type="catalytic activity">
    <reaction evidence="5">
        <text>L-proline + NADP(+) = (S)-1-pyrroline-5-carboxylate + NADPH + 2 H(+)</text>
        <dbReference type="Rhea" id="RHEA:14109"/>
        <dbReference type="ChEBI" id="CHEBI:15378"/>
        <dbReference type="ChEBI" id="CHEBI:17388"/>
        <dbReference type="ChEBI" id="CHEBI:57783"/>
        <dbReference type="ChEBI" id="CHEBI:58349"/>
        <dbReference type="ChEBI" id="CHEBI:60039"/>
        <dbReference type="EC" id="1.5.1.2"/>
    </reaction>
</comment>
<reference evidence="9" key="1">
    <citation type="journal article" date="2016" name="Proc. Natl. Acad. Sci. U.S.A.">
        <title>Comparative genomics of biotechnologically important yeasts.</title>
        <authorList>
            <person name="Riley R."/>
            <person name="Haridas S."/>
            <person name="Wolfe K.H."/>
            <person name="Lopes M.R."/>
            <person name="Hittinger C.T."/>
            <person name="Goeker M."/>
            <person name="Salamov A.A."/>
            <person name="Wisecaver J.H."/>
            <person name="Long T.M."/>
            <person name="Calvey C.H."/>
            <person name="Aerts A.L."/>
            <person name="Barry K.W."/>
            <person name="Choi C."/>
            <person name="Clum A."/>
            <person name="Coughlan A.Y."/>
            <person name="Deshpande S."/>
            <person name="Douglass A.P."/>
            <person name="Hanson S.J."/>
            <person name="Klenk H.-P."/>
            <person name="LaButti K.M."/>
            <person name="Lapidus A."/>
            <person name="Lindquist E.A."/>
            <person name="Lipzen A.M."/>
            <person name="Meier-Kolthoff J.P."/>
            <person name="Ohm R.A."/>
            <person name="Otillar R.P."/>
            <person name="Pangilinan J.L."/>
            <person name="Peng Y."/>
            <person name="Rokas A."/>
            <person name="Rosa C.A."/>
            <person name="Scheuner C."/>
            <person name="Sibirny A.A."/>
            <person name="Slot J.C."/>
            <person name="Stielow J.B."/>
            <person name="Sun H."/>
            <person name="Kurtzman C.P."/>
            <person name="Blackwell M."/>
            <person name="Grigoriev I.V."/>
            <person name="Jeffries T.W."/>
        </authorList>
    </citation>
    <scope>NUCLEOTIDE SEQUENCE [LARGE SCALE GENOMIC DNA]</scope>
    <source>
        <strain evidence="9">NRRL Y-1626</strain>
    </source>
</reference>
<feature type="binding site" evidence="4">
    <location>
        <begin position="8"/>
        <end position="13"/>
    </location>
    <ligand>
        <name>NADP(+)</name>
        <dbReference type="ChEBI" id="CHEBI:58349"/>
    </ligand>
</feature>
<dbReference type="Pfam" id="PF14748">
    <property type="entry name" value="P5CR_dimer"/>
    <property type="match status" value="1"/>
</dbReference>
<dbReference type="GO" id="GO:0004735">
    <property type="term" value="F:pyrroline-5-carboxylate reductase activity"/>
    <property type="evidence" value="ECO:0007669"/>
    <property type="project" value="UniProtKB-EC"/>
</dbReference>
<evidence type="ECO:0000256" key="5">
    <source>
        <dbReference type="RuleBase" id="RU003903"/>
    </source>
</evidence>
<dbReference type="SUPFAM" id="SSF48179">
    <property type="entry name" value="6-phosphogluconate dehydrogenase C-terminal domain-like"/>
    <property type="match status" value="1"/>
</dbReference>
<organism evidence="8 9">
    <name type="scientific">Hanseniaspora valbyensis NRRL Y-1626</name>
    <dbReference type="NCBI Taxonomy" id="766949"/>
    <lineage>
        <taxon>Eukaryota</taxon>
        <taxon>Fungi</taxon>
        <taxon>Dikarya</taxon>
        <taxon>Ascomycota</taxon>
        <taxon>Saccharomycotina</taxon>
        <taxon>Saccharomycetes</taxon>
        <taxon>Saccharomycodales</taxon>
        <taxon>Saccharomycodaceae</taxon>
        <taxon>Hanseniaspora</taxon>
    </lineage>
</organism>
<dbReference type="PROSITE" id="PS00521">
    <property type="entry name" value="P5CR"/>
    <property type="match status" value="1"/>
</dbReference>
<dbReference type="InterPro" id="IPR029036">
    <property type="entry name" value="P5CR_dimer"/>
</dbReference>
<dbReference type="NCBIfam" id="TIGR00112">
    <property type="entry name" value="proC"/>
    <property type="match status" value="1"/>
</dbReference>
<proteinExistence type="inferred from homology"/>
<dbReference type="InterPro" id="IPR028939">
    <property type="entry name" value="P5C_Rdtase_cat_N"/>
</dbReference>
<evidence type="ECO:0000259" key="7">
    <source>
        <dbReference type="Pfam" id="PF14748"/>
    </source>
</evidence>
<dbReference type="InterPro" id="IPR008927">
    <property type="entry name" value="6-PGluconate_DH-like_C_sf"/>
</dbReference>
<comment type="caution">
    <text evidence="8">The sequence shown here is derived from an EMBL/GenBank/DDBJ whole genome shotgun (WGS) entry which is preliminary data.</text>
</comment>
<evidence type="ECO:0000256" key="2">
    <source>
        <dbReference type="ARBA" id="ARBA00022857"/>
    </source>
</evidence>
<sequence>MSYSLGIIGCGVMGQSFLSAIQKCRINNKLEEISQLPNKFYTTNHNLESASGVEKVLAENITKLTGDSSKKIENYGFDGYECLTLEDNIKAITNSDVILFSVKPYQMEEVLTKISKDKSVDLSNKVFISLVAGWTIGSIRSILDNQEMIVSRIMTNTPAKFGEGAVVISHTGAEDKLAQWTSKLNFAIGQLGLLVELPESKMDAATALVGSGPAFVLNFLEGMVDAGIKMGIPYKESYMLALKTVEGTAKMGQLTDFTHPSVLKHQVCTPGGTTIAGLVEMDNKGVKAGVVSGIVEAARVASELGKKK</sequence>
<dbReference type="UniPathway" id="UPA00098">
    <property type="reaction ID" value="UER00361"/>
</dbReference>
<evidence type="ECO:0000313" key="8">
    <source>
        <dbReference type="EMBL" id="OBA28216.1"/>
    </source>
</evidence>
<comment type="pathway">
    <text evidence="5">Amino-acid biosynthesis; L-proline biosynthesis; L-proline from L-glutamate 5-semialdehyde: step 1/1.</text>
</comment>
<dbReference type="GO" id="GO:0055129">
    <property type="term" value="P:L-proline biosynthetic process"/>
    <property type="evidence" value="ECO:0007669"/>
    <property type="project" value="UniProtKB-UniPathway"/>
</dbReference>
<dbReference type="Gene3D" id="3.40.50.720">
    <property type="entry name" value="NAD(P)-binding Rossmann-like Domain"/>
    <property type="match status" value="1"/>
</dbReference>
<keyword evidence="9" id="KW-1185">Reference proteome</keyword>
<keyword evidence="5" id="KW-0028">Amino-acid biosynthesis</keyword>
<feature type="binding site" evidence="4">
    <location>
        <position position="34"/>
    </location>
    <ligand>
        <name>NADP(+)</name>
        <dbReference type="ChEBI" id="CHEBI:58349"/>
    </ligand>
</feature>
<dbReference type="InterPro" id="IPR036291">
    <property type="entry name" value="NAD(P)-bd_dom_sf"/>
</dbReference>
<dbReference type="InterPro" id="IPR000304">
    <property type="entry name" value="Pyrroline-COOH_reductase"/>
</dbReference>
<feature type="domain" description="Pyrroline-5-carboxylate reductase catalytic N-terminal" evidence="6">
    <location>
        <begin position="5"/>
        <end position="133"/>
    </location>
</feature>
<feature type="domain" description="Pyrroline-5-carboxylate reductase dimerisation" evidence="7">
    <location>
        <begin position="199"/>
        <end position="304"/>
    </location>
</feature>
<evidence type="ECO:0000256" key="3">
    <source>
        <dbReference type="ARBA" id="ARBA00023002"/>
    </source>
</evidence>
<accession>A0A1B7THK4</accession>
<gene>
    <name evidence="8" type="ORF">HANVADRAFT_51551</name>
</gene>
<comment type="similarity">
    <text evidence="1 5">Belongs to the pyrroline-5-carboxylate reductase family.</text>
</comment>
<dbReference type="Pfam" id="PF03807">
    <property type="entry name" value="F420_oxidored"/>
    <property type="match status" value="1"/>
</dbReference>
<dbReference type="OrthoDB" id="10263291at2759"/>
<dbReference type="PIRSF" id="PIRSF000193">
    <property type="entry name" value="Pyrrol-5-carb_rd"/>
    <property type="match status" value="1"/>
</dbReference>
<dbReference type="PANTHER" id="PTHR11645">
    <property type="entry name" value="PYRROLINE-5-CARBOXYLATE REDUCTASE"/>
    <property type="match status" value="1"/>
</dbReference>
<dbReference type="HAMAP" id="MF_01925">
    <property type="entry name" value="P5C_reductase"/>
    <property type="match status" value="1"/>
</dbReference>
<dbReference type="EMBL" id="LXPE01000004">
    <property type="protein sequence ID" value="OBA28216.1"/>
    <property type="molecule type" value="Genomic_DNA"/>
</dbReference>
<dbReference type="SUPFAM" id="SSF51735">
    <property type="entry name" value="NAD(P)-binding Rossmann-fold domains"/>
    <property type="match status" value="1"/>
</dbReference>
<dbReference type="PANTHER" id="PTHR11645:SF0">
    <property type="entry name" value="PYRROLINE-5-CARBOXYLATE REDUCTASE 3"/>
    <property type="match status" value="1"/>
</dbReference>
<keyword evidence="2 4" id="KW-0521">NADP</keyword>
<dbReference type="FunFam" id="1.10.3730.10:FF:000001">
    <property type="entry name" value="Pyrroline-5-carboxylate reductase"/>
    <property type="match status" value="1"/>
</dbReference>
<evidence type="ECO:0000259" key="6">
    <source>
        <dbReference type="Pfam" id="PF03807"/>
    </source>
</evidence>
<dbReference type="Gene3D" id="1.10.3730.10">
    <property type="entry name" value="ProC C-terminal domain-like"/>
    <property type="match status" value="1"/>
</dbReference>
<evidence type="ECO:0000256" key="1">
    <source>
        <dbReference type="ARBA" id="ARBA00005525"/>
    </source>
</evidence>
<name>A0A1B7THK4_9ASCO</name>
<feature type="binding site" evidence="4">
    <location>
        <position position="88"/>
    </location>
    <ligand>
        <name>NADPH</name>
        <dbReference type="ChEBI" id="CHEBI:57783"/>
    </ligand>
</feature>
<dbReference type="InterPro" id="IPR053790">
    <property type="entry name" value="P5CR-like_CS"/>
</dbReference>
<protein>
    <recommendedName>
        <fullName evidence="5">Pyrroline-5-carboxylate reductase</fullName>
        <ecNumber evidence="5">1.5.1.2</ecNumber>
    </recommendedName>
</protein>
<dbReference type="EC" id="1.5.1.2" evidence="5"/>
<dbReference type="Proteomes" id="UP000092321">
    <property type="component" value="Unassembled WGS sequence"/>
</dbReference>
<dbReference type="AlphaFoldDB" id="A0A1B7THK4"/>
<evidence type="ECO:0000313" key="9">
    <source>
        <dbReference type="Proteomes" id="UP000092321"/>
    </source>
</evidence>
<keyword evidence="3 5" id="KW-0560">Oxidoreductase</keyword>
<keyword evidence="5" id="KW-0641">Proline biosynthesis</keyword>